<comment type="caution">
    <text evidence="8">The sequence shown here is derived from an EMBL/GenBank/DDBJ whole genome shotgun (WGS) entry which is preliminary data.</text>
</comment>
<accession>M7N526</accession>
<dbReference type="NCBIfam" id="TIGR02937">
    <property type="entry name" value="sigma70-ECF"/>
    <property type="match status" value="1"/>
</dbReference>
<evidence type="ECO:0000256" key="5">
    <source>
        <dbReference type="ARBA" id="ARBA00023163"/>
    </source>
</evidence>
<dbReference type="GO" id="GO:0003677">
    <property type="term" value="F:DNA binding"/>
    <property type="evidence" value="ECO:0007669"/>
    <property type="project" value="UniProtKB-KW"/>
</dbReference>
<protein>
    <submittedName>
        <fullName evidence="8">RNA polymerase sigma factor sigM</fullName>
    </submittedName>
</protein>
<evidence type="ECO:0000256" key="3">
    <source>
        <dbReference type="ARBA" id="ARBA00023082"/>
    </source>
</evidence>
<dbReference type="Proteomes" id="UP000011910">
    <property type="component" value="Unassembled WGS sequence"/>
</dbReference>
<proteinExistence type="inferred from homology"/>
<dbReference type="InterPro" id="IPR014284">
    <property type="entry name" value="RNA_pol_sigma-70_dom"/>
</dbReference>
<dbReference type="InterPro" id="IPR039425">
    <property type="entry name" value="RNA_pol_sigma-70-like"/>
</dbReference>
<evidence type="ECO:0000313" key="8">
    <source>
        <dbReference type="EMBL" id="EMR02402.1"/>
    </source>
</evidence>
<reference evidence="8 9" key="1">
    <citation type="journal article" date="2013" name="Genome Announc.">
        <title>Draft Genome Sequence of Cesiribacter andamanensis Strain AMV16T, Isolated from a Soil Sample from a Mud Volcano in the Andaman Islands, India.</title>
        <authorList>
            <person name="Shivaji S."/>
            <person name="Ara S."/>
            <person name="Begum Z."/>
            <person name="Srinivas T.N."/>
            <person name="Singh A."/>
            <person name="Kumar Pinnaka A."/>
        </authorList>
    </citation>
    <scope>NUCLEOTIDE SEQUENCE [LARGE SCALE GENOMIC DNA]</scope>
    <source>
        <strain evidence="8 9">AMV16</strain>
    </source>
</reference>
<dbReference type="InterPro" id="IPR007627">
    <property type="entry name" value="RNA_pol_sigma70_r2"/>
</dbReference>
<dbReference type="PANTHER" id="PTHR43133:SF8">
    <property type="entry name" value="RNA POLYMERASE SIGMA FACTOR HI_1459-RELATED"/>
    <property type="match status" value="1"/>
</dbReference>
<keyword evidence="5" id="KW-0804">Transcription</keyword>
<feature type="domain" description="RNA polymerase sigma-70 region 2" evidence="6">
    <location>
        <begin position="14"/>
        <end position="75"/>
    </location>
</feature>
<dbReference type="PANTHER" id="PTHR43133">
    <property type="entry name" value="RNA POLYMERASE ECF-TYPE SIGMA FACTO"/>
    <property type="match status" value="1"/>
</dbReference>
<dbReference type="RefSeq" id="WP_009195836.1">
    <property type="nucleotide sequence ID" value="NZ_AODQ01000059.1"/>
</dbReference>
<dbReference type="InterPro" id="IPR036388">
    <property type="entry name" value="WH-like_DNA-bd_sf"/>
</dbReference>
<keyword evidence="2" id="KW-0805">Transcription regulation</keyword>
<dbReference type="Pfam" id="PF08281">
    <property type="entry name" value="Sigma70_r4_2"/>
    <property type="match status" value="1"/>
</dbReference>
<comment type="similarity">
    <text evidence="1">Belongs to the sigma-70 factor family. ECF subfamily.</text>
</comment>
<evidence type="ECO:0000313" key="9">
    <source>
        <dbReference type="Proteomes" id="UP000011910"/>
    </source>
</evidence>
<dbReference type="PATRIC" id="fig|1279009.4.peg.2477"/>
<sequence>MELEYFRTTVLPARNRLYRVALWMLKDSAEAEDALQEGMLRLWVYRQKLMLCSNVEAFAVRTVRNLCLDRLKSKQYKGRQGLEGLEYTDSGQASPHQQAEQEDHEAVIRRLMLGLPEQQQWLLQLREVEELSYEEIEEITGMQINAIRVALSRARKTLREQFLKVSSYEKLG</sequence>
<dbReference type="InterPro" id="IPR013249">
    <property type="entry name" value="RNA_pol_sigma70_r4_t2"/>
</dbReference>
<keyword evidence="9" id="KW-1185">Reference proteome</keyword>
<dbReference type="InterPro" id="IPR013325">
    <property type="entry name" value="RNA_pol_sigma_r2"/>
</dbReference>
<dbReference type="Pfam" id="PF04542">
    <property type="entry name" value="Sigma70_r2"/>
    <property type="match status" value="1"/>
</dbReference>
<dbReference type="Gene3D" id="1.10.1740.10">
    <property type="match status" value="1"/>
</dbReference>
<dbReference type="SUPFAM" id="SSF88946">
    <property type="entry name" value="Sigma2 domain of RNA polymerase sigma factors"/>
    <property type="match status" value="1"/>
</dbReference>
<keyword evidence="4" id="KW-0238">DNA-binding</keyword>
<gene>
    <name evidence="8" type="primary">sigM_2</name>
    <name evidence="8" type="ORF">ADICEAN_02445</name>
</gene>
<dbReference type="InterPro" id="IPR013324">
    <property type="entry name" value="RNA_pol_sigma_r3/r4-like"/>
</dbReference>
<evidence type="ECO:0000256" key="1">
    <source>
        <dbReference type="ARBA" id="ARBA00010641"/>
    </source>
</evidence>
<name>M7N526_9BACT</name>
<dbReference type="SUPFAM" id="SSF88659">
    <property type="entry name" value="Sigma3 and sigma4 domains of RNA polymerase sigma factors"/>
    <property type="match status" value="1"/>
</dbReference>
<organism evidence="8 9">
    <name type="scientific">Cesiribacter andamanensis AMV16</name>
    <dbReference type="NCBI Taxonomy" id="1279009"/>
    <lineage>
        <taxon>Bacteria</taxon>
        <taxon>Pseudomonadati</taxon>
        <taxon>Bacteroidota</taxon>
        <taxon>Cytophagia</taxon>
        <taxon>Cytophagales</taxon>
        <taxon>Cesiribacteraceae</taxon>
        <taxon>Cesiribacter</taxon>
    </lineage>
</organism>
<dbReference type="AlphaFoldDB" id="M7N526"/>
<evidence type="ECO:0000259" key="6">
    <source>
        <dbReference type="Pfam" id="PF04542"/>
    </source>
</evidence>
<dbReference type="Gene3D" id="1.10.10.10">
    <property type="entry name" value="Winged helix-like DNA-binding domain superfamily/Winged helix DNA-binding domain"/>
    <property type="match status" value="1"/>
</dbReference>
<feature type="domain" description="RNA polymerase sigma factor 70 region 4 type 2" evidence="7">
    <location>
        <begin position="108"/>
        <end position="158"/>
    </location>
</feature>
<keyword evidence="3" id="KW-0731">Sigma factor</keyword>
<dbReference type="eggNOG" id="COG1595">
    <property type="taxonomic scope" value="Bacteria"/>
</dbReference>
<dbReference type="EMBL" id="AODQ01000059">
    <property type="protein sequence ID" value="EMR02402.1"/>
    <property type="molecule type" value="Genomic_DNA"/>
</dbReference>
<evidence type="ECO:0000259" key="7">
    <source>
        <dbReference type="Pfam" id="PF08281"/>
    </source>
</evidence>
<dbReference type="STRING" id="1279009.ADICEAN_02445"/>
<dbReference type="OrthoDB" id="795989at2"/>
<dbReference type="GO" id="GO:0006352">
    <property type="term" value="P:DNA-templated transcription initiation"/>
    <property type="evidence" value="ECO:0007669"/>
    <property type="project" value="InterPro"/>
</dbReference>
<evidence type="ECO:0000256" key="2">
    <source>
        <dbReference type="ARBA" id="ARBA00023015"/>
    </source>
</evidence>
<dbReference type="GO" id="GO:0016987">
    <property type="term" value="F:sigma factor activity"/>
    <property type="evidence" value="ECO:0007669"/>
    <property type="project" value="UniProtKB-KW"/>
</dbReference>
<evidence type="ECO:0000256" key="4">
    <source>
        <dbReference type="ARBA" id="ARBA00023125"/>
    </source>
</evidence>